<proteinExistence type="predicted"/>
<dbReference type="PANTHER" id="PTHR34599">
    <property type="entry name" value="PEROXIDASE-RELATED"/>
    <property type="match status" value="1"/>
</dbReference>
<gene>
    <name evidence="3" type="ORF">WJX81_000179</name>
</gene>
<dbReference type="EMBL" id="JALJOU010000120">
    <property type="protein sequence ID" value="KAK9819388.1"/>
    <property type="molecule type" value="Genomic_DNA"/>
</dbReference>
<dbReference type="Proteomes" id="UP001445335">
    <property type="component" value="Unassembled WGS sequence"/>
</dbReference>
<protein>
    <recommendedName>
        <fullName evidence="5">Phosphatidic acid phosphatase type 2/haloperoxidase domain-containing protein</fullName>
    </recommendedName>
</protein>
<comment type="caution">
    <text evidence="3">The sequence shown here is derived from an EMBL/GenBank/DDBJ whole genome shotgun (WGS) entry which is preliminary data.</text>
</comment>
<organism evidence="3 4">
    <name type="scientific">Elliptochloris bilobata</name>
    <dbReference type="NCBI Taxonomy" id="381761"/>
    <lineage>
        <taxon>Eukaryota</taxon>
        <taxon>Viridiplantae</taxon>
        <taxon>Chlorophyta</taxon>
        <taxon>core chlorophytes</taxon>
        <taxon>Trebouxiophyceae</taxon>
        <taxon>Trebouxiophyceae incertae sedis</taxon>
        <taxon>Elliptochloris clade</taxon>
        <taxon>Elliptochloris</taxon>
    </lineage>
</organism>
<dbReference type="SUPFAM" id="SSF48317">
    <property type="entry name" value="Acid phosphatase/Vanadium-dependent haloperoxidase"/>
    <property type="match status" value="1"/>
</dbReference>
<keyword evidence="4" id="KW-1185">Reference proteome</keyword>
<evidence type="ECO:0000313" key="3">
    <source>
        <dbReference type="EMBL" id="KAK9819388.1"/>
    </source>
</evidence>
<dbReference type="PANTHER" id="PTHR34599:SF2">
    <property type="entry name" value="TRAF-TYPE DOMAIN-CONTAINING PROTEIN"/>
    <property type="match status" value="1"/>
</dbReference>
<dbReference type="AlphaFoldDB" id="A0AAW1QDA1"/>
<accession>A0AAW1QDA1</accession>
<dbReference type="Pfam" id="PF21167">
    <property type="entry name" value="DUF6851"/>
    <property type="match status" value="1"/>
</dbReference>
<dbReference type="InterPro" id="IPR049283">
    <property type="entry name" value="DUF6851"/>
</dbReference>
<evidence type="ECO:0008006" key="5">
    <source>
        <dbReference type="Google" id="ProtNLM"/>
    </source>
</evidence>
<sequence length="465" mass="50440">MYDTWAAYDDTAVGLYWPADLRQKKGKNGDRHAQDAKADQQSAMSYAAYRCIAYLLPAARPALDAFLSALGCDPAAVNGTSPPAQVAAVATNAIIAVRSSDGSNQANNYADTTDYHPVNTPTQIIDPNLWQPLSIFNPKLGVNVTQKFTTPQWLNVTPFALTCGTEFLAPPADIYRYGSLGYVAQANELLAVSAALRDDTKVVVEYWADPTGSQTPPGHWTRIAEYISQRDNHTLDDDAKMFFAVTGALLDASITSWAQKRVYTSNRPITAIRYLYADNAVLAWGGPYQGTRIIRGGSWVPFQPPTTITPSFPSFTSAHSTFSAASAQVLRSFTGSDYAGLNATIPVGSSLVEPGLTPQTPITLSWQTFRQMAVEAGYSRILGGIHFHNDNIRGRQTGTAVGWQAWRKAEALFQGRAQPASTVCTHADFLRDFPFPQDDPLEDSLVMKAESEGLASTPTVAAPMQ</sequence>
<dbReference type="InterPro" id="IPR055161">
    <property type="entry name" value="NapH1-like_2nd"/>
</dbReference>
<dbReference type="InterPro" id="IPR052559">
    <property type="entry name" value="V-haloperoxidase"/>
</dbReference>
<dbReference type="Gene3D" id="1.10.606.10">
    <property type="entry name" value="Vanadium-containing Chloroperoxidase, domain 2"/>
    <property type="match status" value="1"/>
</dbReference>
<reference evidence="3 4" key="1">
    <citation type="journal article" date="2024" name="Nat. Commun.">
        <title>Phylogenomics reveals the evolutionary origins of lichenization in chlorophyte algae.</title>
        <authorList>
            <person name="Puginier C."/>
            <person name="Libourel C."/>
            <person name="Otte J."/>
            <person name="Skaloud P."/>
            <person name="Haon M."/>
            <person name="Grisel S."/>
            <person name="Petersen M."/>
            <person name="Berrin J.G."/>
            <person name="Delaux P.M."/>
            <person name="Dal Grande F."/>
            <person name="Keller J."/>
        </authorList>
    </citation>
    <scope>NUCLEOTIDE SEQUENCE [LARGE SCALE GENOMIC DNA]</scope>
    <source>
        <strain evidence="3 4">SAG 245.80</strain>
    </source>
</reference>
<evidence type="ECO:0000259" key="2">
    <source>
        <dbReference type="Pfam" id="PF22778"/>
    </source>
</evidence>
<dbReference type="InterPro" id="IPR016119">
    <property type="entry name" value="Br/Cl_peroxidase_C"/>
</dbReference>
<dbReference type="InterPro" id="IPR036938">
    <property type="entry name" value="PAP2/HPO_sf"/>
</dbReference>
<dbReference type="CDD" id="cd03398">
    <property type="entry name" value="PAP2_haloperoxidase"/>
    <property type="match status" value="1"/>
</dbReference>
<evidence type="ECO:0000313" key="4">
    <source>
        <dbReference type="Proteomes" id="UP001445335"/>
    </source>
</evidence>
<feature type="domain" description="DUF6851" evidence="1">
    <location>
        <begin position="1"/>
        <end position="132"/>
    </location>
</feature>
<evidence type="ECO:0000259" key="1">
    <source>
        <dbReference type="Pfam" id="PF21167"/>
    </source>
</evidence>
<name>A0AAW1QDA1_9CHLO</name>
<feature type="domain" description="Vanadium-dependent haloperoxidase NapH1-like second helical-bundle" evidence="2">
    <location>
        <begin position="241"/>
        <end position="402"/>
    </location>
</feature>
<dbReference type="Pfam" id="PF22778">
    <property type="entry name" value="VCPO_2nd"/>
    <property type="match status" value="1"/>
</dbReference>
<dbReference type="GO" id="GO:0004601">
    <property type="term" value="F:peroxidase activity"/>
    <property type="evidence" value="ECO:0007669"/>
    <property type="project" value="InterPro"/>
</dbReference>